<keyword evidence="3" id="KW-1185">Reference proteome</keyword>
<protein>
    <submittedName>
        <fullName evidence="2">Uncharacterized protein</fullName>
    </submittedName>
</protein>
<name>A0ABR2YXF5_9CHLO</name>
<sequence length="92" mass="10424">MFCPLTGSLVTLDATSGIAKCPISGWQRKLEDMDGSVTVSKSNIEDYRRRYNLEPLVKERKKEDEFIEQQGRSRATVQPQPSKVTMQLSCNT</sequence>
<evidence type="ECO:0000313" key="3">
    <source>
        <dbReference type="Proteomes" id="UP001491310"/>
    </source>
</evidence>
<feature type="region of interest" description="Disordered" evidence="1">
    <location>
        <begin position="63"/>
        <end position="92"/>
    </location>
</feature>
<reference evidence="2 3" key="1">
    <citation type="journal article" date="2024" name="Nat. Commun.">
        <title>Phylogenomics reveals the evolutionary origins of lichenization in chlorophyte algae.</title>
        <authorList>
            <person name="Puginier C."/>
            <person name="Libourel C."/>
            <person name="Otte J."/>
            <person name="Skaloud P."/>
            <person name="Haon M."/>
            <person name="Grisel S."/>
            <person name="Petersen M."/>
            <person name="Berrin J.G."/>
            <person name="Delaux P.M."/>
            <person name="Dal Grande F."/>
            <person name="Keller J."/>
        </authorList>
    </citation>
    <scope>NUCLEOTIDE SEQUENCE [LARGE SCALE GENOMIC DNA]</scope>
    <source>
        <strain evidence="2 3">SAG 216-7</strain>
    </source>
</reference>
<evidence type="ECO:0000313" key="2">
    <source>
        <dbReference type="EMBL" id="KAK9916289.1"/>
    </source>
</evidence>
<organism evidence="2 3">
    <name type="scientific">Coccomyxa subellipsoidea</name>
    <dbReference type="NCBI Taxonomy" id="248742"/>
    <lineage>
        <taxon>Eukaryota</taxon>
        <taxon>Viridiplantae</taxon>
        <taxon>Chlorophyta</taxon>
        <taxon>core chlorophytes</taxon>
        <taxon>Trebouxiophyceae</taxon>
        <taxon>Trebouxiophyceae incertae sedis</taxon>
        <taxon>Coccomyxaceae</taxon>
        <taxon>Coccomyxa</taxon>
    </lineage>
</organism>
<dbReference type="Proteomes" id="UP001491310">
    <property type="component" value="Unassembled WGS sequence"/>
</dbReference>
<comment type="caution">
    <text evidence="2">The sequence shown here is derived from an EMBL/GenBank/DDBJ whole genome shotgun (WGS) entry which is preliminary data.</text>
</comment>
<gene>
    <name evidence="2" type="ORF">WJX75_000948</name>
</gene>
<accession>A0ABR2YXF5</accession>
<evidence type="ECO:0000256" key="1">
    <source>
        <dbReference type="SAM" id="MobiDB-lite"/>
    </source>
</evidence>
<proteinExistence type="predicted"/>
<dbReference type="EMBL" id="JALJOT010000003">
    <property type="protein sequence ID" value="KAK9916289.1"/>
    <property type="molecule type" value="Genomic_DNA"/>
</dbReference>
<feature type="compositionally biased region" description="Polar residues" evidence="1">
    <location>
        <begin position="70"/>
        <end position="92"/>
    </location>
</feature>